<dbReference type="AlphaFoldDB" id="A0A120GR26"/>
<accession>A0A120GR26</accession>
<dbReference type="EMBL" id="LNNH01000007">
    <property type="protein sequence ID" value="KWW22260.1"/>
    <property type="molecule type" value="Genomic_DNA"/>
</dbReference>
<name>A0A120GR26_9BACI</name>
<reference evidence="1 2" key="1">
    <citation type="submission" date="2015-11" db="EMBL/GenBank/DDBJ databases">
        <title>Genome Sequence of Bacillus simplex strain VanAntwerpen2.</title>
        <authorList>
            <person name="Couger M.B."/>
        </authorList>
    </citation>
    <scope>NUCLEOTIDE SEQUENCE [LARGE SCALE GENOMIC DNA]</scope>
    <source>
        <strain evidence="1 2">VanAntwerpen02</strain>
    </source>
</reference>
<organism evidence="1 2">
    <name type="scientific">Peribacillus simplex</name>
    <dbReference type="NCBI Taxonomy" id="1478"/>
    <lineage>
        <taxon>Bacteria</taxon>
        <taxon>Bacillati</taxon>
        <taxon>Bacillota</taxon>
        <taxon>Bacilli</taxon>
        <taxon>Bacillales</taxon>
        <taxon>Bacillaceae</taxon>
        <taxon>Peribacillus</taxon>
    </lineage>
</organism>
<sequence length="63" mass="7403">MRKVYGIKSLIKYLESVNQPITEEEINDLILNKKIPHLRPINNLLVFNLDHIDGWLHDQPSKP</sequence>
<gene>
    <name evidence="1" type="ORF">AS888_13385</name>
</gene>
<proteinExistence type="predicted"/>
<dbReference type="Proteomes" id="UP000064189">
    <property type="component" value="Unassembled WGS sequence"/>
</dbReference>
<keyword evidence="2" id="KW-1185">Reference proteome</keyword>
<evidence type="ECO:0000313" key="2">
    <source>
        <dbReference type="Proteomes" id="UP000064189"/>
    </source>
</evidence>
<evidence type="ECO:0008006" key="3">
    <source>
        <dbReference type="Google" id="ProtNLM"/>
    </source>
</evidence>
<comment type="caution">
    <text evidence="1">The sequence shown here is derived from an EMBL/GenBank/DDBJ whole genome shotgun (WGS) entry which is preliminary data.</text>
</comment>
<protein>
    <recommendedName>
        <fullName evidence="3">DNA-binding protein</fullName>
    </recommendedName>
</protein>
<evidence type="ECO:0000313" key="1">
    <source>
        <dbReference type="EMBL" id="KWW22260.1"/>
    </source>
</evidence>
<dbReference type="RefSeq" id="WP_061140569.1">
    <property type="nucleotide sequence ID" value="NZ_LNNH01000007.1"/>
</dbReference>